<protein>
    <recommendedName>
        <fullName evidence="3">Right handed beta helix domain-containing protein</fullName>
    </recommendedName>
</protein>
<keyword evidence="2" id="KW-1185">Reference proteome</keyword>
<name>M0E0R3_9EURY</name>
<gene>
    <name evidence="1" type="ORF">C472_01584</name>
</gene>
<evidence type="ECO:0000313" key="2">
    <source>
        <dbReference type="Proteomes" id="UP000011523"/>
    </source>
</evidence>
<evidence type="ECO:0000313" key="1">
    <source>
        <dbReference type="EMBL" id="ELZ40512.1"/>
    </source>
</evidence>
<proteinExistence type="predicted"/>
<evidence type="ECO:0008006" key="3">
    <source>
        <dbReference type="Google" id="ProtNLM"/>
    </source>
</evidence>
<dbReference type="SUPFAM" id="SSF51126">
    <property type="entry name" value="Pectin lyase-like"/>
    <property type="match status" value="2"/>
</dbReference>
<dbReference type="EMBL" id="AOJD01000018">
    <property type="protein sequence ID" value="ELZ40512.1"/>
    <property type="molecule type" value="Genomic_DNA"/>
</dbReference>
<dbReference type="AlphaFoldDB" id="M0E0R3"/>
<comment type="caution">
    <text evidence="1">The sequence shown here is derived from an EMBL/GenBank/DDBJ whole genome shotgun (WGS) entry which is preliminary data.</text>
</comment>
<dbReference type="Proteomes" id="UP000011523">
    <property type="component" value="Unassembled WGS sequence"/>
</dbReference>
<organism evidence="1 2">
    <name type="scientific">Halorubrum tebenquichense DSM 14210</name>
    <dbReference type="NCBI Taxonomy" id="1227485"/>
    <lineage>
        <taxon>Archaea</taxon>
        <taxon>Methanobacteriati</taxon>
        <taxon>Methanobacteriota</taxon>
        <taxon>Stenosarchaea group</taxon>
        <taxon>Halobacteria</taxon>
        <taxon>Halobacteriales</taxon>
        <taxon>Haloferacaceae</taxon>
        <taxon>Halorubrum</taxon>
    </lineage>
</organism>
<dbReference type="InterPro" id="IPR012334">
    <property type="entry name" value="Pectin_lyas_fold"/>
</dbReference>
<accession>M0E0R3</accession>
<sequence length="288" mass="30666">MPAHAENVRLESIYGDAIHYHHIDIVSSKNVTVDGYWASRGGEGDSDAPLQIDAQQSDISSNGIWNGTDTALAMDDGTPTRRCRLTNFEINPENGPQHGVQLHRGRHESITISDGQISGCRYTAIRSDPDELVTDLTIDGVSCIGNARGITLGHVEDGRRGLTITEVTIRTDDSDVAQGSGLYAAGFDESRISNVVVSGEFTNSIIFDNMTDLMLSNITATGAADQAFRFRENAEATLTTARAADCGGTGIYVGPGSSVAYGGVTFEDVGSEIVVDGEIREWTSSTSS</sequence>
<dbReference type="InterPro" id="IPR011050">
    <property type="entry name" value="Pectin_lyase_fold/virulence"/>
</dbReference>
<reference evidence="1 2" key="1">
    <citation type="journal article" date="2014" name="PLoS Genet.">
        <title>Phylogenetically driven sequencing of extremely halophilic archaea reveals strategies for static and dynamic osmo-response.</title>
        <authorList>
            <person name="Becker E.A."/>
            <person name="Seitzer P.M."/>
            <person name="Tritt A."/>
            <person name="Larsen D."/>
            <person name="Krusor M."/>
            <person name="Yao A.I."/>
            <person name="Wu D."/>
            <person name="Madern D."/>
            <person name="Eisen J.A."/>
            <person name="Darling A.E."/>
            <person name="Facciotti M.T."/>
        </authorList>
    </citation>
    <scope>NUCLEOTIDE SEQUENCE [LARGE SCALE GENOMIC DNA]</scope>
    <source>
        <strain evidence="1 2">DSM 14210</strain>
    </source>
</reference>
<dbReference type="Gene3D" id="2.160.20.10">
    <property type="entry name" value="Single-stranded right-handed beta-helix, Pectin lyase-like"/>
    <property type="match status" value="1"/>
</dbReference>